<dbReference type="EMBL" id="CM003609">
    <property type="protein sequence ID" value="KYP64897.1"/>
    <property type="molecule type" value="Genomic_DNA"/>
</dbReference>
<gene>
    <name evidence="2" type="ORF">KK1_019510</name>
</gene>
<dbReference type="PANTHER" id="PTHR47481">
    <property type="match status" value="1"/>
</dbReference>
<accession>A0A151TCY3</accession>
<evidence type="ECO:0000313" key="3">
    <source>
        <dbReference type="Proteomes" id="UP000075243"/>
    </source>
</evidence>
<evidence type="ECO:0008006" key="4">
    <source>
        <dbReference type="Google" id="ProtNLM"/>
    </source>
</evidence>
<organism evidence="2 3">
    <name type="scientific">Cajanus cajan</name>
    <name type="common">Pigeon pea</name>
    <name type="synonym">Cajanus indicus</name>
    <dbReference type="NCBI Taxonomy" id="3821"/>
    <lineage>
        <taxon>Eukaryota</taxon>
        <taxon>Viridiplantae</taxon>
        <taxon>Streptophyta</taxon>
        <taxon>Embryophyta</taxon>
        <taxon>Tracheophyta</taxon>
        <taxon>Spermatophyta</taxon>
        <taxon>Magnoliopsida</taxon>
        <taxon>eudicotyledons</taxon>
        <taxon>Gunneridae</taxon>
        <taxon>Pentapetalae</taxon>
        <taxon>rosids</taxon>
        <taxon>fabids</taxon>
        <taxon>Fabales</taxon>
        <taxon>Fabaceae</taxon>
        <taxon>Papilionoideae</taxon>
        <taxon>50 kb inversion clade</taxon>
        <taxon>NPAAA clade</taxon>
        <taxon>indigoferoid/millettioid clade</taxon>
        <taxon>Phaseoleae</taxon>
        <taxon>Cajanus</taxon>
    </lineage>
</organism>
<evidence type="ECO:0000256" key="1">
    <source>
        <dbReference type="SAM" id="MobiDB-lite"/>
    </source>
</evidence>
<proteinExistence type="predicted"/>
<name>A0A151TCY3_CAJCA</name>
<protein>
    <recommendedName>
        <fullName evidence="4">Retrovirus-related Pol polyprotein from transposon TNT 1-94</fullName>
    </recommendedName>
</protein>
<dbReference type="OrthoDB" id="1436778at2759"/>
<keyword evidence="3" id="KW-1185">Reference proteome</keyword>
<dbReference type="Pfam" id="PF14223">
    <property type="entry name" value="Retrotran_gag_2"/>
    <property type="match status" value="1"/>
</dbReference>
<reference evidence="2 3" key="1">
    <citation type="journal article" date="2012" name="Nat. Biotechnol.">
        <title>Draft genome sequence of pigeonpea (Cajanus cajan), an orphan legume crop of resource-poor farmers.</title>
        <authorList>
            <person name="Varshney R.K."/>
            <person name="Chen W."/>
            <person name="Li Y."/>
            <person name="Bharti A.K."/>
            <person name="Saxena R.K."/>
            <person name="Schlueter J.A."/>
            <person name="Donoghue M.T."/>
            <person name="Azam S."/>
            <person name="Fan G."/>
            <person name="Whaley A.M."/>
            <person name="Farmer A.D."/>
            <person name="Sheridan J."/>
            <person name="Iwata A."/>
            <person name="Tuteja R."/>
            <person name="Penmetsa R.V."/>
            <person name="Wu W."/>
            <person name="Upadhyaya H.D."/>
            <person name="Yang S.P."/>
            <person name="Shah T."/>
            <person name="Saxena K.B."/>
            <person name="Michael T."/>
            <person name="McCombie W.R."/>
            <person name="Yang B."/>
            <person name="Zhang G."/>
            <person name="Yang H."/>
            <person name="Wang J."/>
            <person name="Spillane C."/>
            <person name="Cook D.R."/>
            <person name="May G.D."/>
            <person name="Xu X."/>
            <person name="Jackson S.A."/>
        </authorList>
    </citation>
    <scope>NUCLEOTIDE SEQUENCE [LARGE SCALE GENOMIC DNA]</scope>
    <source>
        <strain evidence="3">cv. Asha</strain>
    </source>
</reference>
<sequence length="353" mass="40497">MASSFNLQTFNTPISTKLDDENFLIWEQQVHATIRGFNLGKYLLENSVPEKFKTKEDEAENKIREEYLQYDQQDQLVVAWLLASMTTPILTKMVGLVRTHQIWKRLETYFASQTRAKIKKLKLQLQMSKKNSTVTKYLLSIKKTVDSLAAVGSPISEEEHIEAILDGLPEEFDSFITCITSRLDPYSVDDIEALLLAQEERFEKHRKTEQNFIQANTATVNSQMGHFGRGRGEQQYARGTNYGRGGRNNNRGGFNNYEEEEIHPEEDLTETIGFNPIKIIGIILNCSVRFVENLGMWLLIVGRGIIKNFNNLHRLIPLNFIPMHQSILTKEALPFHQLFKILCGILIVGPHII</sequence>
<dbReference type="OMA" id="FITCITS"/>
<feature type="compositionally biased region" description="Low complexity" evidence="1">
    <location>
        <begin position="247"/>
        <end position="256"/>
    </location>
</feature>
<evidence type="ECO:0000313" key="2">
    <source>
        <dbReference type="EMBL" id="KYP64897.1"/>
    </source>
</evidence>
<dbReference type="Gramene" id="C.cajan_18958.t">
    <property type="protein sequence ID" value="C.cajan_18958.t.cds1"/>
    <property type="gene ID" value="C.cajan_18958"/>
</dbReference>
<dbReference type="AlphaFoldDB" id="A0A151TCY3"/>
<feature type="region of interest" description="Disordered" evidence="1">
    <location>
        <begin position="223"/>
        <end position="256"/>
    </location>
</feature>
<dbReference type="PANTHER" id="PTHR47481:SF30">
    <property type="entry name" value="CCHC-TYPE DOMAIN-CONTAINING PROTEIN"/>
    <property type="match status" value="1"/>
</dbReference>
<dbReference type="Proteomes" id="UP000075243">
    <property type="component" value="Chromosome 7"/>
</dbReference>